<organism evidence="8 9">
    <name type="scientific">Thraustotheca clavata</name>
    <dbReference type="NCBI Taxonomy" id="74557"/>
    <lineage>
        <taxon>Eukaryota</taxon>
        <taxon>Sar</taxon>
        <taxon>Stramenopiles</taxon>
        <taxon>Oomycota</taxon>
        <taxon>Saprolegniomycetes</taxon>
        <taxon>Saprolegniales</taxon>
        <taxon>Achlyaceae</taxon>
        <taxon>Thraustotheca</taxon>
    </lineage>
</organism>
<proteinExistence type="predicted"/>
<evidence type="ECO:0000256" key="7">
    <source>
        <dbReference type="SAM" id="Phobius"/>
    </source>
</evidence>
<keyword evidence="2" id="KW-0813">Transport</keyword>
<dbReference type="STRING" id="74557.A0A1V9ZME2"/>
<dbReference type="OrthoDB" id="67021at2759"/>
<evidence type="ECO:0000256" key="6">
    <source>
        <dbReference type="ARBA" id="ARBA00023136"/>
    </source>
</evidence>
<evidence type="ECO:0000313" key="8">
    <source>
        <dbReference type="EMBL" id="OQR99158.1"/>
    </source>
</evidence>
<dbReference type="AlphaFoldDB" id="A0A1V9ZME2"/>
<evidence type="ECO:0008006" key="10">
    <source>
        <dbReference type="Google" id="ProtNLM"/>
    </source>
</evidence>
<dbReference type="InterPro" id="IPR001204">
    <property type="entry name" value="Phos_transporter"/>
</dbReference>
<keyword evidence="6 7" id="KW-0472">Membrane</keyword>
<feature type="transmembrane region" description="Helical" evidence="7">
    <location>
        <begin position="32"/>
        <end position="50"/>
    </location>
</feature>
<dbReference type="Pfam" id="PF01384">
    <property type="entry name" value="PHO4"/>
    <property type="match status" value="1"/>
</dbReference>
<evidence type="ECO:0000256" key="3">
    <source>
        <dbReference type="ARBA" id="ARBA00022592"/>
    </source>
</evidence>
<accession>A0A1V9ZME2</accession>
<reference evidence="8 9" key="1">
    <citation type="journal article" date="2014" name="Genome Biol. Evol.">
        <title>The secreted proteins of Achlya hypogyna and Thraustotheca clavata identify the ancestral oomycete secretome and reveal gene acquisitions by horizontal gene transfer.</title>
        <authorList>
            <person name="Misner I."/>
            <person name="Blouin N."/>
            <person name="Leonard G."/>
            <person name="Richards T.A."/>
            <person name="Lane C.E."/>
        </authorList>
    </citation>
    <scope>NUCLEOTIDE SEQUENCE [LARGE SCALE GENOMIC DNA]</scope>
    <source>
        <strain evidence="8 9">ATCC 34112</strain>
    </source>
</reference>
<evidence type="ECO:0000313" key="9">
    <source>
        <dbReference type="Proteomes" id="UP000243217"/>
    </source>
</evidence>
<sequence>MQILYTIHSDSYTTNSSGVSVPNNYGTWTSPYWLYLISGVGGFLGINLFGKPVMDTMARGISIVNVHRGFCMEMGTIVTLALANVLRLPVSSTYCAVSSVVCVSLAHYGTQHIEGKKLAFVAMTWILTLPVTMGISAGLAAIMNSALKI</sequence>
<dbReference type="GO" id="GO:0016020">
    <property type="term" value="C:membrane"/>
    <property type="evidence" value="ECO:0007669"/>
    <property type="project" value="UniProtKB-SubCell"/>
</dbReference>
<evidence type="ECO:0000256" key="5">
    <source>
        <dbReference type="ARBA" id="ARBA00022989"/>
    </source>
</evidence>
<keyword evidence="9" id="KW-1185">Reference proteome</keyword>
<keyword evidence="3" id="KW-0592">Phosphate transport</keyword>
<evidence type="ECO:0000256" key="1">
    <source>
        <dbReference type="ARBA" id="ARBA00004141"/>
    </source>
</evidence>
<protein>
    <recommendedName>
        <fullName evidence="10">Inorganic phosphate transporter</fullName>
    </recommendedName>
</protein>
<keyword evidence="5 7" id="KW-1133">Transmembrane helix</keyword>
<feature type="transmembrane region" description="Helical" evidence="7">
    <location>
        <begin position="88"/>
        <end position="106"/>
    </location>
</feature>
<gene>
    <name evidence="8" type="ORF">THRCLA_06600</name>
</gene>
<dbReference type="EMBL" id="JNBS01001825">
    <property type="protein sequence ID" value="OQR99158.1"/>
    <property type="molecule type" value="Genomic_DNA"/>
</dbReference>
<comment type="subcellular location">
    <subcellularLocation>
        <location evidence="1">Membrane</location>
        <topology evidence="1">Multi-pass membrane protein</topology>
    </subcellularLocation>
</comment>
<comment type="caution">
    <text evidence="8">The sequence shown here is derived from an EMBL/GenBank/DDBJ whole genome shotgun (WGS) entry which is preliminary data.</text>
</comment>
<feature type="transmembrane region" description="Helical" evidence="7">
    <location>
        <begin position="118"/>
        <end position="143"/>
    </location>
</feature>
<evidence type="ECO:0000256" key="4">
    <source>
        <dbReference type="ARBA" id="ARBA00022692"/>
    </source>
</evidence>
<evidence type="ECO:0000256" key="2">
    <source>
        <dbReference type="ARBA" id="ARBA00022448"/>
    </source>
</evidence>
<dbReference type="PANTHER" id="PTHR11101:SF80">
    <property type="entry name" value="PHOSPHATE TRANSPORTER"/>
    <property type="match status" value="1"/>
</dbReference>
<dbReference type="GO" id="GO:0005315">
    <property type="term" value="F:phosphate transmembrane transporter activity"/>
    <property type="evidence" value="ECO:0007669"/>
    <property type="project" value="InterPro"/>
</dbReference>
<dbReference type="Proteomes" id="UP000243217">
    <property type="component" value="Unassembled WGS sequence"/>
</dbReference>
<dbReference type="GO" id="GO:0035435">
    <property type="term" value="P:phosphate ion transmembrane transport"/>
    <property type="evidence" value="ECO:0007669"/>
    <property type="project" value="TreeGrafter"/>
</dbReference>
<keyword evidence="4 7" id="KW-0812">Transmembrane</keyword>
<name>A0A1V9ZME2_9STRA</name>
<dbReference type="PANTHER" id="PTHR11101">
    <property type="entry name" value="PHOSPHATE TRANSPORTER"/>
    <property type="match status" value="1"/>
</dbReference>